<feature type="region of interest" description="Disordered" evidence="1">
    <location>
        <begin position="80"/>
        <end position="100"/>
    </location>
</feature>
<accession>V5FK33</accession>
<evidence type="ECO:0000313" key="2">
    <source>
        <dbReference type="EMBL" id="GAD98234.1"/>
    </source>
</evidence>
<dbReference type="InParanoid" id="V5FK33"/>
<keyword evidence="3" id="KW-1185">Reference proteome</keyword>
<dbReference type="HOGENOM" id="CLU_1740254_0_0_1"/>
<protein>
    <submittedName>
        <fullName evidence="2">Uncharacterized protein</fullName>
    </submittedName>
</protein>
<feature type="compositionally biased region" description="Low complexity" evidence="1">
    <location>
        <begin position="80"/>
        <end position="97"/>
    </location>
</feature>
<dbReference type="Proteomes" id="UP000018001">
    <property type="component" value="Unassembled WGS sequence"/>
</dbReference>
<proteinExistence type="predicted"/>
<dbReference type="AlphaFoldDB" id="V5FK33"/>
<sequence length="150" mass="15622">MRSGTSPERARSINTGASRCDWHWALSTVAYAVHAATAILSNGGLERPRWPAIGSVDGIDGVHGGAECIQCIQQCRVSVSQPPGQQVSSSSDSSNNSMFTTAPGQRLSTLALSSSHPSLSRMGRFDAPTGVAMAAMAWPMAHGGVWSPAV</sequence>
<evidence type="ECO:0000256" key="1">
    <source>
        <dbReference type="SAM" id="MobiDB-lite"/>
    </source>
</evidence>
<dbReference type="EMBL" id="BAUL01000236">
    <property type="protein sequence ID" value="GAD98234.1"/>
    <property type="molecule type" value="Genomic_DNA"/>
</dbReference>
<comment type="caution">
    <text evidence="2">The sequence shown here is derived from an EMBL/GenBank/DDBJ whole genome shotgun (WGS) entry which is preliminary data.</text>
</comment>
<organism evidence="2 3">
    <name type="scientific">Byssochlamys spectabilis (strain No. 5 / NBRC 109023)</name>
    <name type="common">Paecilomyces variotii</name>
    <dbReference type="NCBI Taxonomy" id="1356009"/>
    <lineage>
        <taxon>Eukaryota</taxon>
        <taxon>Fungi</taxon>
        <taxon>Dikarya</taxon>
        <taxon>Ascomycota</taxon>
        <taxon>Pezizomycotina</taxon>
        <taxon>Eurotiomycetes</taxon>
        <taxon>Eurotiomycetidae</taxon>
        <taxon>Eurotiales</taxon>
        <taxon>Thermoascaceae</taxon>
        <taxon>Paecilomyces</taxon>
    </lineage>
</organism>
<evidence type="ECO:0000313" key="3">
    <source>
        <dbReference type="Proteomes" id="UP000018001"/>
    </source>
</evidence>
<name>V5FK33_BYSSN</name>
<reference evidence="3" key="1">
    <citation type="journal article" date="2014" name="Genome Announc.">
        <title>Draft genome sequence of the formaldehyde-resistant fungus Byssochlamys spectabilis No. 5 (anamorph Paecilomyces variotii No. 5) (NBRC109023).</title>
        <authorList>
            <person name="Oka T."/>
            <person name="Ekino K."/>
            <person name="Fukuda K."/>
            <person name="Nomura Y."/>
        </authorList>
    </citation>
    <scope>NUCLEOTIDE SEQUENCE [LARGE SCALE GENOMIC DNA]</scope>
    <source>
        <strain evidence="3">No. 5 / NBRC 109023</strain>
    </source>
</reference>
<gene>
    <name evidence="2" type="ORF">PVAR5_6925</name>
</gene>